<keyword evidence="3" id="KW-0732">Signal</keyword>
<dbReference type="Pfam" id="PF19904">
    <property type="entry name" value="DUF6377"/>
    <property type="match status" value="1"/>
</dbReference>
<feature type="transmembrane region" description="Helical" evidence="2">
    <location>
        <begin position="333"/>
        <end position="353"/>
    </location>
</feature>
<feature type="coiled-coil region" evidence="1">
    <location>
        <begin position="355"/>
        <end position="392"/>
    </location>
</feature>
<keyword evidence="2" id="KW-0472">Membrane</keyword>
<feature type="signal peptide" evidence="3">
    <location>
        <begin position="1"/>
        <end position="23"/>
    </location>
</feature>
<reference evidence="5 6" key="1">
    <citation type="submission" date="2021-12" db="EMBL/GenBank/DDBJ databases">
        <title>Genome sequencing of bacteria with rrn-lacking chromosome and rrn-plasmid.</title>
        <authorList>
            <person name="Anda M."/>
            <person name="Iwasaki W."/>
        </authorList>
    </citation>
    <scope>NUCLEOTIDE SEQUENCE [LARGE SCALE GENOMIC DNA]</scope>
    <source>
        <strain evidence="5 6">NBRC 101262</strain>
        <plasmid evidence="5 6">pPP1</plasmid>
    </source>
</reference>
<keyword evidence="6" id="KW-1185">Reference proteome</keyword>
<dbReference type="InterPro" id="IPR045957">
    <property type="entry name" value="DUF6377"/>
</dbReference>
<dbReference type="Proteomes" id="UP001354989">
    <property type="component" value="Plasmid pPP1"/>
</dbReference>
<dbReference type="SUPFAM" id="SSF48452">
    <property type="entry name" value="TPR-like"/>
    <property type="match status" value="1"/>
</dbReference>
<name>A0ABM7VIG9_9BACT</name>
<proteinExistence type="predicted"/>
<dbReference type="InterPro" id="IPR011990">
    <property type="entry name" value="TPR-like_helical_dom_sf"/>
</dbReference>
<keyword evidence="5" id="KW-0614">Plasmid</keyword>
<evidence type="ECO:0000259" key="4">
    <source>
        <dbReference type="Pfam" id="PF19904"/>
    </source>
</evidence>
<dbReference type="EMBL" id="AP025293">
    <property type="protein sequence ID" value="BDD00570.1"/>
    <property type="molecule type" value="Genomic_DNA"/>
</dbReference>
<evidence type="ECO:0000256" key="2">
    <source>
        <dbReference type="SAM" id="Phobius"/>
    </source>
</evidence>
<protein>
    <recommendedName>
        <fullName evidence="4">DUF6377 domain-containing protein</fullName>
    </recommendedName>
</protein>
<evidence type="ECO:0000256" key="1">
    <source>
        <dbReference type="SAM" id="Coils"/>
    </source>
</evidence>
<sequence length="565" mass="65918">MNKQLQLFFLLLCPVLMFSPVQAQSSEELLPKLLEVMDQQPKYELQKLSEIGLLKQRLERTNHPMKQYWLYREIGLAYEAFVFDSAMVYVQQANRMARQIKDPNSILEAQLDLAMLLAVSGRPQEALNVVKRTHSQTDNPEIRLQYLKVCHKIYGDLWFYGYLPEEKKRYEALHLQYGDSVKQLASLSSYDYLVVQEGQYLDARQLMDCRRINTQILKMFDSGSRAYSKAAFTRSQSYELEQNTEKQKCFLIASAISDLKGAVKDNAAMATLAGLYFNEGRVELAYQLIKCSLKDAEYFNSKLRQVEVSNIEPLISAAYQLETERQKQHLRQMLYLTIFLIALICAALMLLYYQVRKVRLTKKKLERSNARLQQLNHDLAASNEHLNQLFEALSESDHIKEQYIGNFFKICSDYIDKLDEQRKYAKKLVSNKKGAQLVRELSDPDFLEEEIKAFYENFDRTFLKIYPNFVTEFNALMLPENQFEPKQGEQLNSELRIFALIRLGIQDSGKIAKLLRYSVHTIYNYRAKVKKKTMVPKENFEDEIMKIGTKKSSNTLEKEKEVAVF</sequence>
<evidence type="ECO:0000256" key="3">
    <source>
        <dbReference type="SAM" id="SignalP"/>
    </source>
</evidence>
<geneLocation type="plasmid" evidence="5 6">
    <name>pPP1</name>
</geneLocation>
<feature type="domain" description="DUF6377" evidence="4">
    <location>
        <begin position="258"/>
        <end position="512"/>
    </location>
</feature>
<keyword evidence="2" id="KW-0812">Transmembrane</keyword>
<dbReference type="RefSeq" id="WP_338398409.1">
    <property type="nucleotide sequence ID" value="NZ_AP025293.1"/>
</dbReference>
<gene>
    <name evidence="5" type="ORF">PEPS_28500</name>
</gene>
<organism evidence="5 6">
    <name type="scientific">Persicobacter psychrovividus</name>
    <dbReference type="NCBI Taxonomy" id="387638"/>
    <lineage>
        <taxon>Bacteria</taxon>
        <taxon>Pseudomonadati</taxon>
        <taxon>Bacteroidota</taxon>
        <taxon>Cytophagia</taxon>
        <taxon>Cytophagales</taxon>
        <taxon>Persicobacteraceae</taxon>
        <taxon>Persicobacter</taxon>
    </lineage>
</organism>
<feature type="chain" id="PRO_5047121778" description="DUF6377 domain-containing protein" evidence="3">
    <location>
        <begin position="24"/>
        <end position="565"/>
    </location>
</feature>
<keyword evidence="2" id="KW-1133">Transmembrane helix</keyword>
<keyword evidence="1" id="KW-0175">Coiled coil</keyword>
<accession>A0ABM7VIG9</accession>
<evidence type="ECO:0000313" key="6">
    <source>
        <dbReference type="Proteomes" id="UP001354989"/>
    </source>
</evidence>
<evidence type="ECO:0000313" key="5">
    <source>
        <dbReference type="EMBL" id="BDD00570.1"/>
    </source>
</evidence>